<dbReference type="GO" id="GO:0015031">
    <property type="term" value="P:protein transport"/>
    <property type="evidence" value="ECO:0007669"/>
    <property type="project" value="InterPro"/>
</dbReference>
<evidence type="ECO:0000256" key="3">
    <source>
        <dbReference type="ARBA" id="ARBA00022989"/>
    </source>
</evidence>
<keyword evidence="3 5" id="KW-1133">Transmembrane helix</keyword>
<feature type="transmembrane region" description="Helical" evidence="5">
    <location>
        <begin position="150"/>
        <end position="175"/>
    </location>
</feature>
<keyword evidence="5" id="KW-0813">Transport</keyword>
<dbReference type="AlphaFoldDB" id="A0AAD9Q4B8"/>
<evidence type="ECO:0000256" key="5">
    <source>
        <dbReference type="RuleBase" id="RU363122"/>
    </source>
</evidence>
<dbReference type="Proteomes" id="UP001249851">
    <property type="component" value="Unassembled WGS sequence"/>
</dbReference>
<dbReference type="EMBL" id="JARQWQ010000069">
    <property type="protein sequence ID" value="KAK2554505.1"/>
    <property type="molecule type" value="Genomic_DNA"/>
</dbReference>
<evidence type="ECO:0000256" key="2">
    <source>
        <dbReference type="ARBA" id="ARBA00022692"/>
    </source>
</evidence>
<feature type="transmembrane region" description="Helical" evidence="5">
    <location>
        <begin position="50"/>
        <end position="70"/>
    </location>
</feature>
<dbReference type="GO" id="GO:0032588">
    <property type="term" value="C:trans-Golgi network membrane"/>
    <property type="evidence" value="ECO:0007669"/>
    <property type="project" value="TreeGrafter"/>
</dbReference>
<sequence>MFVIADLNLILSSIMSLIAAVYCFVMFYNLLIAMALLIKDQAIHIWRTASHFGLSGLYLFAHIPLSFIGWYCQCYKAFEGDVLLVAEVFKVKLFLSSIFVFSRNDSSFSYVVFFLIYFLHIGFNITYFLGISGWGACGFINATDLVDYNLAVGIMMFVSAFLFAIGVVIDIALLIKSLSVIQDG</sequence>
<dbReference type="Pfam" id="PF04144">
    <property type="entry name" value="SCAMP"/>
    <property type="match status" value="1"/>
</dbReference>
<dbReference type="PANTHER" id="PTHR10687:SF2">
    <property type="entry name" value="SECRETORY CARRIER-ASSOCIATED MEMBRANE PROTEIN"/>
    <property type="match status" value="1"/>
</dbReference>
<evidence type="ECO:0000256" key="4">
    <source>
        <dbReference type="ARBA" id="ARBA00023136"/>
    </source>
</evidence>
<comment type="similarity">
    <text evidence="5">Belongs to the SCAMP family.</text>
</comment>
<evidence type="ECO:0000256" key="1">
    <source>
        <dbReference type="ARBA" id="ARBA00004141"/>
    </source>
</evidence>
<evidence type="ECO:0000313" key="7">
    <source>
        <dbReference type="Proteomes" id="UP001249851"/>
    </source>
</evidence>
<feature type="transmembrane region" description="Helical" evidence="5">
    <location>
        <begin position="14"/>
        <end position="38"/>
    </location>
</feature>
<proteinExistence type="inferred from homology"/>
<keyword evidence="7" id="KW-1185">Reference proteome</keyword>
<organism evidence="6 7">
    <name type="scientific">Acropora cervicornis</name>
    <name type="common">Staghorn coral</name>
    <dbReference type="NCBI Taxonomy" id="6130"/>
    <lineage>
        <taxon>Eukaryota</taxon>
        <taxon>Metazoa</taxon>
        <taxon>Cnidaria</taxon>
        <taxon>Anthozoa</taxon>
        <taxon>Hexacorallia</taxon>
        <taxon>Scleractinia</taxon>
        <taxon>Astrocoeniina</taxon>
        <taxon>Acroporidae</taxon>
        <taxon>Acropora</taxon>
    </lineage>
</organism>
<comment type="subcellular location">
    <subcellularLocation>
        <location evidence="1 5">Membrane</location>
        <topology evidence="1 5">Multi-pass membrane protein</topology>
    </subcellularLocation>
</comment>
<dbReference type="PANTHER" id="PTHR10687">
    <property type="entry name" value="SECRETORY CARRIER-ASSOCIATED MEMBRANE PROTEIN SCAMP"/>
    <property type="match status" value="1"/>
</dbReference>
<reference evidence="6" key="1">
    <citation type="journal article" date="2023" name="G3 (Bethesda)">
        <title>Whole genome assembly and annotation of the endangered Caribbean coral Acropora cervicornis.</title>
        <authorList>
            <person name="Selwyn J.D."/>
            <person name="Vollmer S.V."/>
        </authorList>
    </citation>
    <scope>NUCLEOTIDE SEQUENCE</scope>
    <source>
        <strain evidence="6">K2</strain>
    </source>
</reference>
<keyword evidence="4 5" id="KW-0472">Membrane</keyword>
<feature type="transmembrane region" description="Helical" evidence="5">
    <location>
        <begin position="108"/>
        <end position="130"/>
    </location>
</feature>
<comment type="caution">
    <text evidence="5">Lacks conserved residue(s) required for the propagation of feature annotation.</text>
</comment>
<accession>A0AAD9Q4B8</accession>
<name>A0AAD9Q4B8_ACRCE</name>
<protein>
    <recommendedName>
        <fullName evidence="5">Secretory carrier-associated membrane protein</fullName>
        <shortName evidence="5">Secretory carrier membrane protein</shortName>
    </recommendedName>
</protein>
<dbReference type="GO" id="GO:0055038">
    <property type="term" value="C:recycling endosome membrane"/>
    <property type="evidence" value="ECO:0007669"/>
    <property type="project" value="TreeGrafter"/>
</dbReference>
<evidence type="ECO:0000313" key="6">
    <source>
        <dbReference type="EMBL" id="KAK2554505.1"/>
    </source>
</evidence>
<dbReference type="InterPro" id="IPR007273">
    <property type="entry name" value="SCAMP"/>
</dbReference>
<reference evidence="6" key="2">
    <citation type="journal article" date="2023" name="Science">
        <title>Genomic signatures of disease resistance in endangered staghorn corals.</title>
        <authorList>
            <person name="Vollmer S.V."/>
            <person name="Selwyn J.D."/>
            <person name="Despard B.A."/>
            <person name="Roesel C.L."/>
        </authorList>
    </citation>
    <scope>NUCLEOTIDE SEQUENCE</scope>
    <source>
        <strain evidence="6">K2</strain>
    </source>
</reference>
<comment type="caution">
    <text evidence="6">The sequence shown here is derived from an EMBL/GenBank/DDBJ whole genome shotgun (WGS) entry which is preliminary data.</text>
</comment>
<gene>
    <name evidence="6" type="ORF">P5673_023953</name>
</gene>
<keyword evidence="2 5" id="KW-0812">Transmembrane</keyword>
<feature type="transmembrane region" description="Helical" evidence="5">
    <location>
        <begin position="82"/>
        <end position="101"/>
    </location>
</feature>